<sequence length="96" mass="10866">MLDLNQMDQAAYTLKAISNGTRLCVISLLADKEELNVSEIGERLQCEQSLLSHHLTDMRAKGILNCRRDGKNCYYSLKNKQITKILDCIQSCQCAE</sequence>
<name>A0A645AHX2_9ZZZZ</name>
<dbReference type="EMBL" id="VSSQ01014021">
    <property type="protein sequence ID" value="MPM52780.1"/>
    <property type="molecule type" value="Genomic_DNA"/>
</dbReference>
<dbReference type="SMART" id="SM00418">
    <property type="entry name" value="HTH_ARSR"/>
    <property type="match status" value="1"/>
</dbReference>
<keyword evidence="1" id="KW-0805">Transcription regulation</keyword>
<keyword evidence="3" id="KW-0804">Transcription</keyword>
<dbReference type="Gene3D" id="1.10.10.10">
    <property type="entry name" value="Winged helix-like DNA-binding domain superfamily/Winged helix DNA-binding domain"/>
    <property type="match status" value="1"/>
</dbReference>
<dbReference type="PANTHER" id="PTHR43132:SF2">
    <property type="entry name" value="ARSENICAL RESISTANCE OPERON REPRESSOR ARSR-RELATED"/>
    <property type="match status" value="1"/>
</dbReference>
<protein>
    <submittedName>
        <fullName evidence="5">Transcriptional activator HlyU</fullName>
    </submittedName>
</protein>
<dbReference type="GO" id="GO:0003700">
    <property type="term" value="F:DNA-binding transcription factor activity"/>
    <property type="evidence" value="ECO:0007669"/>
    <property type="project" value="InterPro"/>
</dbReference>
<dbReference type="AlphaFoldDB" id="A0A645AHX2"/>
<evidence type="ECO:0000313" key="5">
    <source>
        <dbReference type="EMBL" id="MPM52780.1"/>
    </source>
</evidence>
<reference evidence="5" key="1">
    <citation type="submission" date="2019-08" db="EMBL/GenBank/DDBJ databases">
        <authorList>
            <person name="Kucharzyk K."/>
            <person name="Murdoch R.W."/>
            <person name="Higgins S."/>
            <person name="Loffler F."/>
        </authorList>
    </citation>
    <scope>NUCLEOTIDE SEQUENCE</scope>
</reference>
<dbReference type="InterPro" id="IPR011991">
    <property type="entry name" value="ArsR-like_HTH"/>
</dbReference>
<dbReference type="GO" id="GO:0003677">
    <property type="term" value="F:DNA binding"/>
    <property type="evidence" value="ECO:0007669"/>
    <property type="project" value="UniProtKB-KW"/>
</dbReference>
<dbReference type="InterPro" id="IPR036390">
    <property type="entry name" value="WH_DNA-bd_sf"/>
</dbReference>
<dbReference type="InterPro" id="IPR001845">
    <property type="entry name" value="HTH_ArsR_DNA-bd_dom"/>
</dbReference>
<dbReference type="InterPro" id="IPR051011">
    <property type="entry name" value="Metal_resp_trans_reg"/>
</dbReference>
<keyword evidence="2" id="KW-0238">DNA-binding</keyword>
<dbReference type="Pfam" id="PF01022">
    <property type="entry name" value="HTH_5"/>
    <property type="match status" value="1"/>
</dbReference>
<proteinExistence type="predicted"/>
<comment type="caution">
    <text evidence="5">The sequence shown here is derived from an EMBL/GenBank/DDBJ whole genome shotgun (WGS) entry which is preliminary data.</text>
</comment>
<dbReference type="CDD" id="cd00090">
    <property type="entry name" value="HTH_ARSR"/>
    <property type="match status" value="1"/>
</dbReference>
<dbReference type="NCBIfam" id="NF033788">
    <property type="entry name" value="HTH_metalloreg"/>
    <property type="match status" value="1"/>
</dbReference>
<organism evidence="5">
    <name type="scientific">bioreactor metagenome</name>
    <dbReference type="NCBI Taxonomy" id="1076179"/>
    <lineage>
        <taxon>unclassified sequences</taxon>
        <taxon>metagenomes</taxon>
        <taxon>ecological metagenomes</taxon>
    </lineage>
</organism>
<dbReference type="InterPro" id="IPR036388">
    <property type="entry name" value="WH-like_DNA-bd_sf"/>
</dbReference>
<evidence type="ECO:0000256" key="2">
    <source>
        <dbReference type="ARBA" id="ARBA00023125"/>
    </source>
</evidence>
<dbReference type="PRINTS" id="PR00778">
    <property type="entry name" value="HTHARSR"/>
</dbReference>
<dbReference type="PANTHER" id="PTHR43132">
    <property type="entry name" value="ARSENICAL RESISTANCE OPERON REPRESSOR ARSR-RELATED"/>
    <property type="match status" value="1"/>
</dbReference>
<evidence type="ECO:0000256" key="3">
    <source>
        <dbReference type="ARBA" id="ARBA00023163"/>
    </source>
</evidence>
<dbReference type="PROSITE" id="PS50987">
    <property type="entry name" value="HTH_ARSR_2"/>
    <property type="match status" value="1"/>
</dbReference>
<evidence type="ECO:0000259" key="4">
    <source>
        <dbReference type="PROSITE" id="PS50987"/>
    </source>
</evidence>
<gene>
    <name evidence="5" type="primary">hlyU_3</name>
    <name evidence="5" type="ORF">SDC9_99543</name>
</gene>
<accession>A0A645AHX2</accession>
<dbReference type="SUPFAM" id="SSF46785">
    <property type="entry name" value="Winged helix' DNA-binding domain"/>
    <property type="match status" value="1"/>
</dbReference>
<feature type="domain" description="HTH arsR-type" evidence="4">
    <location>
        <begin position="2"/>
        <end position="96"/>
    </location>
</feature>
<evidence type="ECO:0000256" key="1">
    <source>
        <dbReference type="ARBA" id="ARBA00023015"/>
    </source>
</evidence>